<dbReference type="GO" id="GO:0008703">
    <property type="term" value="F:5-amino-6-(5-phosphoribosylamino)uracil reductase activity"/>
    <property type="evidence" value="ECO:0007669"/>
    <property type="project" value="InterPro"/>
</dbReference>
<dbReference type="SUPFAM" id="SSF53927">
    <property type="entry name" value="Cytidine deaminase-like"/>
    <property type="match status" value="1"/>
</dbReference>
<keyword evidence="8" id="KW-0511">Multifunctional enzyme</keyword>
<dbReference type="PROSITE" id="PS51747">
    <property type="entry name" value="CYT_DCMP_DEAMINASES_2"/>
    <property type="match status" value="1"/>
</dbReference>
<evidence type="ECO:0000256" key="2">
    <source>
        <dbReference type="ARBA" id="ARBA00004910"/>
    </source>
</evidence>
<organism evidence="10">
    <name type="scientific">marine metagenome</name>
    <dbReference type="NCBI Taxonomy" id="408172"/>
    <lineage>
        <taxon>unclassified sequences</taxon>
        <taxon>metagenomes</taxon>
        <taxon>ecological metagenomes</taxon>
    </lineage>
</organism>
<dbReference type="PANTHER" id="PTHR38011">
    <property type="entry name" value="DIHYDROFOLATE REDUCTASE FAMILY PROTEIN (AFU_ORTHOLOGUE AFUA_8G06820)"/>
    <property type="match status" value="1"/>
</dbReference>
<dbReference type="PROSITE" id="PS00903">
    <property type="entry name" value="CYT_DCMP_DEAMINASES_1"/>
    <property type="match status" value="1"/>
</dbReference>
<proteinExistence type="predicted"/>
<keyword evidence="6" id="KW-0521">NADP</keyword>
<dbReference type="GO" id="GO:0008270">
    <property type="term" value="F:zinc ion binding"/>
    <property type="evidence" value="ECO:0007669"/>
    <property type="project" value="InterPro"/>
</dbReference>
<dbReference type="PANTHER" id="PTHR38011:SF7">
    <property type="entry name" value="2,5-DIAMINO-6-RIBOSYLAMINO-4(3H)-PYRIMIDINONE 5'-PHOSPHATE REDUCTASE"/>
    <property type="match status" value="1"/>
</dbReference>
<feature type="domain" description="CMP/dCMP-type deaminase" evidence="9">
    <location>
        <begin position="5"/>
        <end position="126"/>
    </location>
</feature>
<gene>
    <name evidence="10" type="ORF">METZ01_LOCUS85489</name>
</gene>
<dbReference type="Gene3D" id="3.40.140.10">
    <property type="entry name" value="Cytidine Deaminase, domain 2"/>
    <property type="match status" value="1"/>
</dbReference>
<dbReference type="PIRSF" id="PIRSF006769">
    <property type="entry name" value="RibD"/>
    <property type="match status" value="1"/>
</dbReference>
<protein>
    <recommendedName>
        <fullName evidence="9">CMP/dCMP-type deaminase domain-containing protein</fullName>
    </recommendedName>
</protein>
<evidence type="ECO:0000256" key="5">
    <source>
        <dbReference type="ARBA" id="ARBA00022833"/>
    </source>
</evidence>
<dbReference type="UniPathway" id="UPA00275">
    <property type="reaction ID" value="UER00401"/>
</dbReference>
<dbReference type="AlphaFoldDB" id="A0A381UWY0"/>
<evidence type="ECO:0000256" key="3">
    <source>
        <dbReference type="ARBA" id="ARBA00022619"/>
    </source>
</evidence>
<keyword evidence="7" id="KW-0560">Oxidoreductase</keyword>
<dbReference type="InterPro" id="IPR004794">
    <property type="entry name" value="Eubact_RibD"/>
</dbReference>
<dbReference type="GO" id="GO:0009231">
    <property type="term" value="P:riboflavin biosynthetic process"/>
    <property type="evidence" value="ECO:0007669"/>
    <property type="project" value="UniProtKB-UniPathway"/>
</dbReference>
<evidence type="ECO:0000259" key="9">
    <source>
        <dbReference type="PROSITE" id="PS51747"/>
    </source>
</evidence>
<evidence type="ECO:0000256" key="8">
    <source>
        <dbReference type="ARBA" id="ARBA00023268"/>
    </source>
</evidence>
<accession>A0A381UWY0</accession>
<dbReference type="CDD" id="cd01284">
    <property type="entry name" value="Riboflavin_deaminase-reductase"/>
    <property type="match status" value="1"/>
</dbReference>
<dbReference type="InterPro" id="IPR016193">
    <property type="entry name" value="Cytidine_deaminase-like"/>
</dbReference>
<dbReference type="InterPro" id="IPR016192">
    <property type="entry name" value="APOBEC/CMP_deaminase_Zn-bd"/>
</dbReference>
<dbReference type="Gene3D" id="3.40.430.10">
    <property type="entry name" value="Dihydrofolate Reductase, subunit A"/>
    <property type="match status" value="1"/>
</dbReference>
<keyword evidence="5" id="KW-0862">Zinc</keyword>
<comment type="pathway">
    <text evidence="1">Cofactor biosynthesis; riboflavin biosynthesis; 5-amino-6-(D-ribitylamino)uracil from GTP: step 2/4.</text>
</comment>
<sequence length="373" mass="40251">MRIDETDKKWLNLAAELAGKGRGRVNPNPMVGCVLVQNNELISEGWHSEYGGPHAEVMAVQNAEVSVTGSTAYVSLEPCNHHGKTGPCSEYLIEAGVQRVVFGAPEAGSIAKGGSKRLKEAGIEVCGPIKEFSLGEGVDPGYFFNARHDCTYLALKLAVSGDYKISSRPGERTCLTGPESNDEVHWIRSGFDGIMVGANTVRVDDPLLTVRGRSLNPRIPPTRIVISTDGDLPVKGNLFGDTDVAPVLVIVSEKAPGENIDMLKCSGARVEVVRSIDEKVDLSEAMDLMWTEGIKSILCEGGAELSESMCSLDLVQRLYLFRTVPILGPNAVSVFCEDTAPWGSEGWRTTGGPRILGRDSLITYDRESKCLLV</sequence>
<keyword evidence="4" id="KW-0479">Metal-binding</keyword>
<dbReference type="Pfam" id="PF00383">
    <property type="entry name" value="dCMP_cyt_deam_1"/>
    <property type="match status" value="1"/>
</dbReference>
<evidence type="ECO:0000256" key="4">
    <source>
        <dbReference type="ARBA" id="ARBA00022723"/>
    </source>
</evidence>
<evidence type="ECO:0000313" key="10">
    <source>
        <dbReference type="EMBL" id="SVA32635.1"/>
    </source>
</evidence>
<dbReference type="Pfam" id="PF01872">
    <property type="entry name" value="RibD_C"/>
    <property type="match status" value="1"/>
</dbReference>
<dbReference type="SUPFAM" id="SSF53597">
    <property type="entry name" value="Dihydrofolate reductase-like"/>
    <property type="match status" value="1"/>
</dbReference>
<keyword evidence="3" id="KW-0686">Riboflavin biosynthesis</keyword>
<name>A0A381UWY0_9ZZZZ</name>
<reference evidence="10" key="1">
    <citation type="submission" date="2018-05" db="EMBL/GenBank/DDBJ databases">
        <authorList>
            <person name="Lanie J.A."/>
            <person name="Ng W.-L."/>
            <person name="Kazmierczak K.M."/>
            <person name="Andrzejewski T.M."/>
            <person name="Davidsen T.M."/>
            <person name="Wayne K.J."/>
            <person name="Tettelin H."/>
            <person name="Glass J.I."/>
            <person name="Rusch D."/>
            <person name="Podicherti R."/>
            <person name="Tsui H.-C.T."/>
            <person name="Winkler M.E."/>
        </authorList>
    </citation>
    <scope>NUCLEOTIDE SEQUENCE</scope>
</reference>
<dbReference type="InterPro" id="IPR050765">
    <property type="entry name" value="Riboflavin_Biosynth_HTPR"/>
</dbReference>
<evidence type="ECO:0000256" key="1">
    <source>
        <dbReference type="ARBA" id="ARBA00004882"/>
    </source>
</evidence>
<dbReference type="InterPro" id="IPR024072">
    <property type="entry name" value="DHFR-like_dom_sf"/>
</dbReference>
<dbReference type="InterPro" id="IPR002125">
    <property type="entry name" value="CMP_dCMP_dom"/>
</dbReference>
<dbReference type="GO" id="GO:0008835">
    <property type="term" value="F:diaminohydroxyphosphoribosylaminopyrimidine deaminase activity"/>
    <property type="evidence" value="ECO:0007669"/>
    <property type="project" value="InterPro"/>
</dbReference>
<comment type="pathway">
    <text evidence="2">Cofactor biosynthesis; riboflavin biosynthesis; 5-amino-6-(D-ribitylamino)uracil from GTP: step 3/4.</text>
</comment>
<dbReference type="NCBIfam" id="TIGR00326">
    <property type="entry name" value="eubact_ribD"/>
    <property type="match status" value="1"/>
</dbReference>
<evidence type="ECO:0000256" key="7">
    <source>
        <dbReference type="ARBA" id="ARBA00023002"/>
    </source>
</evidence>
<dbReference type="InterPro" id="IPR002734">
    <property type="entry name" value="RibDG_C"/>
</dbReference>
<evidence type="ECO:0000256" key="6">
    <source>
        <dbReference type="ARBA" id="ARBA00022857"/>
    </source>
</evidence>
<dbReference type="EMBL" id="UINC01007314">
    <property type="protein sequence ID" value="SVA32635.1"/>
    <property type="molecule type" value="Genomic_DNA"/>
</dbReference>